<evidence type="ECO:0000256" key="1">
    <source>
        <dbReference type="ARBA" id="ARBA00049983"/>
    </source>
</evidence>
<feature type="repeat" description="ARM" evidence="2">
    <location>
        <begin position="100"/>
        <end position="129"/>
    </location>
</feature>
<dbReference type="CDD" id="cd13394">
    <property type="entry name" value="Syo1_like"/>
    <property type="match status" value="1"/>
</dbReference>
<keyword evidence="6" id="KW-1185">Reference proteome</keyword>
<dbReference type="SUPFAM" id="SSF48371">
    <property type="entry name" value="ARM repeat"/>
    <property type="match status" value="1"/>
</dbReference>
<feature type="region of interest" description="Disordered" evidence="3">
    <location>
        <begin position="1"/>
        <end position="57"/>
    </location>
</feature>
<reference evidence="5" key="1">
    <citation type="submission" date="2021-03" db="EMBL/GenBank/DDBJ databases">
        <title>Draft genome sequence of rust myrtle Austropuccinia psidii MF-1, a brazilian biotype.</title>
        <authorList>
            <person name="Quecine M.C."/>
            <person name="Pachon D.M.R."/>
            <person name="Bonatelli M.L."/>
            <person name="Correr F.H."/>
            <person name="Franceschini L.M."/>
            <person name="Leite T.F."/>
            <person name="Margarido G.R.A."/>
            <person name="Almeida C.A."/>
            <person name="Ferrarezi J.A."/>
            <person name="Labate C.A."/>
        </authorList>
    </citation>
    <scope>NUCLEOTIDE SEQUENCE</scope>
    <source>
        <strain evidence="5">MF-1</strain>
    </source>
</reference>
<dbReference type="GO" id="GO:0042273">
    <property type="term" value="P:ribosomal large subunit biogenesis"/>
    <property type="evidence" value="ECO:0007669"/>
    <property type="project" value="TreeGrafter"/>
</dbReference>
<feature type="compositionally biased region" description="Basic residues" evidence="3">
    <location>
        <begin position="1"/>
        <end position="14"/>
    </location>
</feature>
<dbReference type="Gene3D" id="1.25.10.10">
    <property type="entry name" value="Leucine-rich Repeat Variant"/>
    <property type="match status" value="1"/>
</dbReference>
<name>A0A9Q3GBI2_9BASI</name>
<sequence>MGKAQYKKRIRSARQHASALPLAADDMLNPIVDPSDKPSENSSGKSSKKLNGKAKERQGTLAVLEKVTSSSSNDKIWSLAAVSNLVLSSATTRQLLLSKNLINLLINCLKENQDHKDVLVEATGVLRNLVIEGGKDVCGEMANKGLLQPLNNLTFILLASFTSIQESLRNQTIDSNGIKNGTQQALDWAQLVVLSENLITILWSFAETSNKLLNSVNNTQELVPLLLLVIDLFSERVSQGNPLPSKSHRYALPSSLALASAQCLYTLTEDNPKLVKQLTSLNETKIQPLLSIFASFDHQPEGFSTEESEDVELFKIVIAGILRNIISQSKQPQKLSFKSDYDEKIPQLLISKLQVDLNELAKEAAEANETVPSTSLSDLNIAKASVQAPSAAELKLESTERRLTIVQLSLELLGEWCASADGFEGDDESSSACGASEQDRQSDSSECAAIDGQLMENGNKLLFKDADVVMDDSFNPDNTAPCDHPDAMDQDLSATDDNCNQRASQYPTFTTEQTHSNLFSKLLSQLGSLAPPTPYLYQSPESCNFNSKTIIPTSASVNTFIPNASTGCIPALINEILSGIHVRAIDAINNMVITLDRLGTTAPSFVSQFISNNRQTFMSLWTSCFSTAHDLVQFSHLSAQRKDKQLHISLDPQKSLRDHLLLSVVTCIWTFSRVLLSPQNKLHVAPAVVQGQVECLMEILKLVEEPEIKVRAVSALAAFGCRPNVSIKENEIIGGALMDIISNFDILSSDVPAALLVAALDGVFDIYADETREYDGAVFRQRYFLKILQSKVPTIKALVKKIDKRKEPLLRQQAEDAQTNLSEFIKYRHSLGVDDLQMK</sequence>
<dbReference type="InterPro" id="IPR052616">
    <property type="entry name" value="SYO1-like"/>
</dbReference>
<evidence type="ECO:0000256" key="2">
    <source>
        <dbReference type="PROSITE-ProRule" id="PRU00259"/>
    </source>
</evidence>
<protein>
    <recommendedName>
        <fullName evidence="4">SYO1-like TPR repeats domain-containing protein</fullName>
    </recommendedName>
</protein>
<proteinExistence type="inferred from homology"/>
<dbReference type="PROSITE" id="PS50176">
    <property type="entry name" value="ARM_REPEAT"/>
    <property type="match status" value="1"/>
</dbReference>
<dbReference type="InterPro" id="IPR057990">
    <property type="entry name" value="TPR_SYO1"/>
</dbReference>
<gene>
    <name evidence="5" type="ORF">O181_001213</name>
</gene>
<comment type="similarity">
    <text evidence="1">Belongs to the nuclear import and ribosome assembly adapter family.</text>
</comment>
<dbReference type="EMBL" id="AVOT02000168">
    <property type="protein sequence ID" value="MBW0461498.1"/>
    <property type="molecule type" value="Genomic_DNA"/>
</dbReference>
<dbReference type="PANTHER" id="PTHR13347:SF1">
    <property type="entry name" value="HEAT REPEAT-CONTAINING PROTEIN 3"/>
    <property type="match status" value="1"/>
</dbReference>
<dbReference type="AlphaFoldDB" id="A0A9Q3GBI2"/>
<comment type="caution">
    <text evidence="5">The sequence shown here is derived from an EMBL/GenBank/DDBJ whole genome shotgun (WGS) entry which is preliminary data.</text>
</comment>
<dbReference type="InterPro" id="IPR011989">
    <property type="entry name" value="ARM-like"/>
</dbReference>
<feature type="domain" description="SYO1-like TPR repeats" evidence="4">
    <location>
        <begin position="577"/>
        <end position="830"/>
    </location>
</feature>
<dbReference type="GO" id="GO:0006606">
    <property type="term" value="P:protein import into nucleus"/>
    <property type="evidence" value="ECO:0007669"/>
    <property type="project" value="TreeGrafter"/>
</dbReference>
<dbReference type="Pfam" id="PF25567">
    <property type="entry name" value="TPR_SYO1"/>
    <property type="match status" value="1"/>
</dbReference>
<organism evidence="5 6">
    <name type="scientific">Austropuccinia psidii MF-1</name>
    <dbReference type="NCBI Taxonomy" id="1389203"/>
    <lineage>
        <taxon>Eukaryota</taxon>
        <taxon>Fungi</taxon>
        <taxon>Dikarya</taxon>
        <taxon>Basidiomycota</taxon>
        <taxon>Pucciniomycotina</taxon>
        <taxon>Pucciniomycetes</taxon>
        <taxon>Pucciniales</taxon>
        <taxon>Sphaerophragmiaceae</taxon>
        <taxon>Austropuccinia</taxon>
    </lineage>
</organism>
<evidence type="ECO:0000259" key="4">
    <source>
        <dbReference type="Pfam" id="PF25567"/>
    </source>
</evidence>
<dbReference type="InterPro" id="IPR000225">
    <property type="entry name" value="Armadillo"/>
</dbReference>
<dbReference type="PANTHER" id="PTHR13347">
    <property type="entry name" value="HEAT REPEAT-CONTAINING PROTEIN 3"/>
    <property type="match status" value="1"/>
</dbReference>
<dbReference type="GO" id="GO:0051082">
    <property type="term" value="F:unfolded protein binding"/>
    <property type="evidence" value="ECO:0007669"/>
    <property type="project" value="TreeGrafter"/>
</dbReference>
<dbReference type="Proteomes" id="UP000765509">
    <property type="component" value="Unassembled WGS sequence"/>
</dbReference>
<dbReference type="InterPro" id="IPR016024">
    <property type="entry name" value="ARM-type_fold"/>
</dbReference>
<dbReference type="OrthoDB" id="288703at2759"/>
<evidence type="ECO:0000313" key="5">
    <source>
        <dbReference type="EMBL" id="MBW0461498.1"/>
    </source>
</evidence>
<evidence type="ECO:0000256" key="3">
    <source>
        <dbReference type="SAM" id="MobiDB-lite"/>
    </source>
</evidence>
<accession>A0A9Q3GBI2</accession>
<evidence type="ECO:0000313" key="6">
    <source>
        <dbReference type="Proteomes" id="UP000765509"/>
    </source>
</evidence>